<dbReference type="GO" id="GO:0019843">
    <property type="term" value="F:rRNA binding"/>
    <property type="evidence" value="ECO:0007669"/>
    <property type="project" value="UniProtKB-UniRule"/>
</dbReference>
<protein>
    <recommendedName>
        <fullName evidence="6 7">Small ribosomal subunit protein uS4</fullName>
    </recommendedName>
</protein>
<comment type="function">
    <text evidence="7">One of the primary rRNA binding proteins, it binds directly to 16S rRNA where it nucleates assembly of the body of the 30S subunit.</text>
</comment>
<dbReference type="PROSITE" id="PS50889">
    <property type="entry name" value="S4"/>
    <property type="match status" value="1"/>
</dbReference>
<dbReference type="InterPro" id="IPR005709">
    <property type="entry name" value="Ribosomal_uS4_bac-type"/>
</dbReference>
<comment type="similarity">
    <text evidence="1 7">Belongs to the universal ribosomal protein uS4 family.</text>
</comment>
<dbReference type="HAMAP" id="MF_01306_B">
    <property type="entry name" value="Ribosomal_uS4_B"/>
    <property type="match status" value="1"/>
</dbReference>
<comment type="function">
    <text evidence="7">With S5 and S12 plays an important role in translational accuracy.</text>
</comment>
<dbReference type="InterPro" id="IPR002942">
    <property type="entry name" value="S4_RNA-bd"/>
</dbReference>
<evidence type="ECO:0000256" key="3">
    <source>
        <dbReference type="ARBA" id="ARBA00022884"/>
    </source>
</evidence>
<dbReference type="SUPFAM" id="SSF55174">
    <property type="entry name" value="Alpha-L RNA-binding motif"/>
    <property type="match status" value="1"/>
</dbReference>
<dbReference type="InterPro" id="IPR022801">
    <property type="entry name" value="Ribosomal_uS4"/>
</dbReference>
<keyword evidence="5 7" id="KW-0687">Ribonucleoprotein</keyword>
<dbReference type="SMART" id="SM00363">
    <property type="entry name" value="S4"/>
    <property type="match status" value="1"/>
</dbReference>
<proteinExistence type="inferred from homology"/>
<dbReference type="SMART" id="SM01390">
    <property type="entry name" value="Ribosomal_S4"/>
    <property type="match status" value="1"/>
</dbReference>
<dbReference type="FunFam" id="3.10.290.10:FF:000001">
    <property type="entry name" value="30S ribosomal protein S4"/>
    <property type="match status" value="1"/>
</dbReference>
<dbReference type="Proteomes" id="UP000176864">
    <property type="component" value="Unassembled WGS sequence"/>
</dbReference>
<dbReference type="InterPro" id="IPR001912">
    <property type="entry name" value="Ribosomal_uS4_N"/>
</dbReference>
<evidence type="ECO:0000256" key="6">
    <source>
        <dbReference type="ARBA" id="ARBA00035254"/>
    </source>
</evidence>
<organism evidence="10 11">
    <name type="scientific">Candidatus Doudnabacteria bacterium RIFCSPHIGHO2_01_FULL_46_14</name>
    <dbReference type="NCBI Taxonomy" id="1817824"/>
    <lineage>
        <taxon>Bacteria</taxon>
        <taxon>Candidatus Doudnaibacteriota</taxon>
    </lineage>
</organism>
<name>A0A1F5NP04_9BACT</name>
<accession>A0A1F5NP04</accession>
<evidence type="ECO:0000313" key="10">
    <source>
        <dbReference type="EMBL" id="OGE79419.1"/>
    </source>
</evidence>
<dbReference type="GO" id="GO:0003735">
    <property type="term" value="F:structural constituent of ribosome"/>
    <property type="evidence" value="ECO:0007669"/>
    <property type="project" value="InterPro"/>
</dbReference>
<dbReference type="GO" id="GO:0042274">
    <property type="term" value="P:ribosomal small subunit biogenesis"/>
    <property type="evidence" value="ECO:0007669"/>
    <property type="project" value="TreeGrafter"/>
</dbReference>
<dbReference type="PANTHER" id="PTHR11831">
    <property type="entry name" value="30S 40S RIBOSOMAL PROTEIN"/>
    <property type="match status" value="1"/>
</dbReference>
<dbReference type="Gene3D" id="1.10.1050.10">
    <property type="entry name" value="Ribosomal Protein S4 Delta 41, Chain A, domain 1"/>
    <property type="match status" value="1"/>
</dbReference>
<dbReference type="STRING" id="1817824.A2751_05290"/>
<evidence type="ECO:0000259" key="8">
    <source>
        <dbReference type="SMART" id="SM00363"/>
    </source>
</evidence>
<feature type="domain" description="Small ribosomal subunit protein uS4 N-terminal" evidence="9">
    <location>
        <begin position="2"/>
        <end position="90"/>
    </location>
</feature>
<keyword evidence="4 7" id="KW-0689">Ribosomal protein</keyword>
<keyword evidence="2 7" id="KW-0699">rRNA-binding</keyword>
<reference evidence="10 11" key="1">
    <citation type="journal article" date="2016" name="Nat. Commun.">
        <title>Thousands of microbial genomes shed light on interconnected biogeochemical processes in an aquifer system.</title>
        <authorList>
            <person name="Anantharaman K."/>
            <person name="Brown C.T."/>
            <person name="Hug L.A."/>
            <person name="Sharon I."/>
            <person name="Castelle C.J."/>
            <person name="Probst A.J."/>
            <person name="Thomas B.C."/>
            <person name="Singh A."/>
            <person name="Wilkins M.J."/>
            <person name="Karaoz U."/>
            <person name="Brodie E.L."/>
            <person name="Williams K.H."/>
            <person name="Hubbard S.S."/>
            <person name="Banfield J.F."/>
        </authorList>
    </citation>
    <scope>NUCLEOTIDE SEQUENCE [LARGE SCALE GENOMIC DNA]</scope>
</reference>
<evidence type="ECO:0000259" key="9">
    <source>
        <dbReference type="SMART" id="SM01390"/>
    </source>
</evidence>
<gene>
    <name evidence="7" type="primary">rpsD</name>
    <name evidence="10" type="ORF">A2751_05290</name>
</gene>
<evidence type="ECO:0000256" key="7">
    <source>
        <dbReference type="HAMAP-Rule" id="MF_01306"/>
    </source>
</evidence>
<evidence type="ECO:0000313" key="11">
    <source>
        <dbReference type="Proteomes" id="UP000176864"/>
    </source>
</evidence>
<dbReference type="EMBL" id="MFEK01000003">
    <property type="protein sequence ID" value="OGE79419.1"/>
    <property type="molecule type" value="Genomic_DNA"/>
</dbReference>
<dbReference type="NCBIfam" id="NF003717">
    <property type="entry name" value="PRK05327.1"/>
    <property type="match status" value="1"/>
</dbReference>
<comment type="caution">
    <text evidence="10">The sequence shown here is derived from an EMBL/GenBank/DDBJ whole genome shotgun (WGS) entry which is preliminary data.</text>
</comment>
<dbReference type="NCBIfam" id="TIGR01017">
    <property type="entry name" value="rpsD_bact"/>
    <property type="match status" value="1"/>
</dbReference>
<keyword evidence="3 7" id="KW-0694">RNA-binding</keyword>
<dbReference type="Gene3D" id="3.10.290.10">
    <property type="entry name" value="RNA-binding S4 domain"/>
    <property type="match status" value="1"/>
</dbReference>
<dbReference type="AlphaFoldDB" id="A0A1F5NP04"/>
<dbReference type="InterPro" id="IPR036986">
    <property type="entry name" value="S4_RNA-bd_sf"/>
</dbReference>
<comment type="subunit">
    <text evidence="7">Part of the 30S ribosomal subunit. Contacts protein S5. The interaction surface between S4 and S5 is involved in control of translational fidelity.</text>
</comment>
<evidence type="ECO:0000256" key="1">
    <source>
        <dbReference type="ARBA" id="ARBA00007465"/>
    </source>
</evidence>
<evidence type="ECO:0000256" key="4">
    <source>
        <dbReference type="ARBA" id="ARBA00022980"/>
    </source>
</evidence>
<sequence length="201" mass="23177">MRNTGPKTRKARRIGEPLRDKDAKYMVKRAYPPGMHGQNRARLSEFAIHHREKQKAKWIYDLSERQFSRYVHDAARKRATTGDTLLQFLESRLDNVVYRLGLAASRAQGRQIVGHGFITVDSKKVNIPSFQVSVGSTIEINPAKRDSKYVERLQTAIKEYKPQEWLELDAKNLKGRVLSKPTPQMSGSTIQMDLIVEHYNR</sequence>
<dbReference type="Pfam" id="PF01479">
    <property type="entry name" value="S4"/>
    <property type="match status" value="1"/>
</dbReference>
<dbReference type="PANTHER" id="PTHR11831:SF4">
    <property type="entry name" value="SMALL RIBOSOMAL SUBUNIT PROTEIN US4M"/>
    <property type="match status" value="1"/>
</dbReference>
<feature type="domain" description="RNA-binding S4" evidence="8">
    <location>
        <begin position="91"/>
        <end position="158"/>
    </location>
</feature>
<dbReference type="Pfam" id="PF00163">
    <property type="entry name" value="Ribosomal_S4"/>
    <property type="match status" value="1"/>
</dbReference>
<evidence type="ECO:0000256" key="5">
    <source>
        <dbReference type="ARBA" id="ARBA00023274"/>
    </source>
</evidence>
<dbReference type="GO" id="GO:0006412">
    <property type="term" value="P:translation"/>
    <property type="evidence" value="ECO:0007669"/>
    <property type="project" value="UniProtKB-UniRule"/>
</dbReference>
<dbReference type="CDD" id="cd00165">
    <property type="entry name" value="S4"/>
    <property type="match status" value="1"/>
</dbReference>
<dbReference type="GO" id="GO:0015935">
    <property type="term" value="C:small ribosomal subunit"/>
    <property type="evidence" value="ECO:0007669"/>
    <property type="project" value="InterPro"/>
</dbReference>
<evidence type="ECO:0000256" key="2">
    <source>
        <dbReference type="ARBA" id="ARBA00022730"/>
    </source>
</evidence>